<dbReference type="RefSeq" id="WP_203167680.1">
    <property type="nucleotide sequence ID" value="NZ_JAEVLS010000002.1"/>
</dbReference>
<evidence type="ECO:0000313" key="5">
    <source>
        <dbReference type="EMBL" id="MBM0105648.1"/>
    </source>
</evidence>
<keyword evidence="6" id="KW-1185">Reference proteome</keyword>
<dbReference type="Proteomes" id="UP000661077">
    <property type="component" value="Unassembled WGS sequence"/>
</dbReference>
<dbReference type="InterPro" id="IPR003782">
    <property type="entry name" value="SCO1/SenC"/>
</dbReference>
<keyword evidence="3" id="KW-0732">Signal</keyword>
<protein>
    <submittedName>
        <fullName evidence="5">SCO family protein</fullName>
    </submittedName>
</protein>
<dbReference type="PANTHER" id="PTHR12151">
    <property type="entry name" value="ELECTRON TRANSPORT PROTIN SCO1/SENC FAMILY MEMBER"/>
    <property type="match status" value="1"/>
</dbReference>
<dbReference type="InterPro" id="IPR036249">
    <property type="entry name" value="Thioredoxin-like_sf"/>
</dbReference>
<comment type="similarity">
    <text evidence="1">Belongs to the SCO1/2 family.</text>
</comment>
<organism evidence="5 6">
    <name type="scientific">Steroidobacter gossypii</name>
    <dbReference type="NCBI Taxonomy" id="2805490"/>
    <lineage>
        <taxon>Bacteria</taxon>
        <taxon>Pseudomonadati</taxon>
        <taxon>Pseudomonadota</taxon>
        <taxon>Gammaproteobacteria</taxon>
        <taxon>Steroidobacterales</taxon>
        <taxon>Steroidobacteraceae</taxon>
        <taxon>Steroidobacter</taxon>
    </lineage>
</organism>
<evidence type="ECO:0000313" key="6">
    <source>
        <dbReference type="Proteomes" id="UP000661077"/>
    </source>
</evidence>
<evidence type="ECO:0000256" key="1">
    <source>
        <dbReference type="ARBA" id="ARBA00010996"/>
    </source>
</evidence>
<dbReference type="Pfam" id="PF02630">
    <property type="entry name" value="SCO1-SenC"/>
    <property type="match status" value="1"/>
</dbReference>
<gene>
    <name evidence="5" type="ORF">JM946_12850</name>
</gene>
<evidence type="ECO:0000259" key="4">
    <source>
        <dbReference type="PROSITE" id="PS51352"/>
    </source>
</evidence>
<reference evidence="5 6" key="1">
    <citation type="journal article" date="2021" name="Int. J. Syst. Evol. Microbiol.">
        <title>Steroidobacter gossypii sp. nov., isolated from soil of cotton cropping field.</title>
        <authorList>
            <person name="Huang R."/>
            <person name="Yang S."/>
            <person name="Zhen C."/>
            <person name="Liu W."/>
        </authorList>
    </citation>
    <scope>NUCLEOTIDE SEQUENCE [LARGE SCALE GENOMIC DNA]</scope>
    <source>
        <strain evidence="5 6">S1-65</strain>
    </source>
</reference>
<proteinExistence type="inferred from homology"/>
<feature type="signal peptide" evidence="3">
    <location>
        <begin position="1"/>
        <end position="19"/>
    </location>
</feature>
<comment type="caution">
    <text evidence="5">The sequence shown here is derived from an EMBL/GenBank/DDBJ whole genome shotgun (WGS) entry which is preliminary data.</text>
</comment>
<evidence type="ECO:0000256" key="2">
    <source>
        <dbReference type="ARBA" id="ARBA00023008"/>
    </source>
</evidence>
<feature type="domain" description="Thioredoxin" evidence="4">
    <location>
        <begin position="30"/>
        <end position="190"/>
    </location>
</feature>
<sequence>MSIGSAIAAALLWSICAVAADRPALKAGVFEPPRPAPELSLEASTGGTLSLADYRDKVVLLGFGFTSCPEVCPTTLAVLAQARKRLGAQADQVQVVYVTVDPQRDTAERMRAYLKGFDPTFLGGTGTPAQLEAVRKNYGVMAERKNIGNSYTVGHSSSVYLIDRKGLLRAMMPYGRLPDDYVHDLRVLLSE</sequence>
<dbReference type="PANTHER" id="PTHR12151:SF25">
    <property type="entry name" value="LINALOOL DEHYDRATASE_ISOMERASE DOMAIN-CONTAINING PROTEIN"/>
    <property type="match status" value="1"/>
</dbReference>
<keyword evidence="2" id="KW-0186">Copper</keyword>
<name>A0ABS1WXE7_9GAMM</name>
<accession>A0ABS1WXE7</accession>
<dbReference type="SUPFAM" id="SSF52833">
    <property type="entry name" value="Thioredoxin-like"/>
    <property type="match status" value="1"/>
</dbReference>
<feature type="chain" id="PRO_5047132091" evidence="3">
    <location>
        <begin position="20"/>
        <end position="191"/>
    </location>
</feature>
<dbReference type="Gene3D" id="3.40.30.10">
    <property type="entry name" value="Glutaredoxin"/>
    <property type="match status" value="1"/>
</dbReference>
<dbReference type="InterPro" id="IPR013766">
    <property type="entry name" value="Thioredoxin_domain"/>
</dbReference>
<evidence type="ECO:0000256" key="3">
    <source>
        <dbReference type="SAM" id="SignalP"/>
    </source>
</evidence>
<dbReference type="EMBL" id="JAEVLS010000002">
    <property type="protein sequence ID" value="MBM0105648.1"/>
    <property type="molecule type" value="Genomic_DNA"/>
</dbReference>
<dbReference type="CDD" id="cd02968">
    <property type="entry name" value="SCO"/>
    <property type="match status" value="1"/>
</dbReference>
<dbReference type="PROSITE" id="PS51352">
    <property type="entry name" value="THIOREDOXIN_2"/>
    <property type="match status" value="1"/>
</dbReference>